<comment type="caution">
    <text evidence="1">The sequence shown here is derived from an EMBL/GenBank/DDBJ whole genome shotgun (WGS) entry which is preliminary data.</text>
</comment>
<proteinExistence type="predicted"/>
<sequence length="50" mass="5650">MTVEGTRKENISGLSKTLLLAEESAGKRNFWIPLIYLTILIPYVKIRKGS</sequence>
<gene>
    <name evidence="1" type="ORF">WMQ36_18615</name>
</gene>
<dbReference type="Proteomes" id="UP001454086">
    <property type="component" value="Unassembled WGS sequence"/>
</dbReference>
<evidence type="ECO:0000313" key="1">
    <source>
        <dbReference type="EMBL" id="MEQ2426986.1"/>
    </source>
</evidence>
<organism evidence="1 2">
    <name type="scientific">Enterocloster hominis</name>
    <name type="common">ex Hitch et al. 2024</name>
    <dbReference type="NCBI Taxonomy" id="1917870"/>
    <lineage>
        <taxon>Bacteria</taxon>
        <taxon>Bacillati</taxon>
        <taxon>Bacillota</taxon>
        <taxon>Clostridia</taxon>
        <taxon>Lachnospirales</taxon>
        <taxon>Lachnospiraceae</taxon>
        <taxon>Enterocloster</taxon>
    </lineage>
</organism>
<dbReference type="EMBL" id="JBBMFM010000082">
    <property type="protein sequence ID" value="MEQ2426986.1"/>
    <property type="molecule type" value="Genomic_DNA"/>
</dbReference>
<accession>A0ABV1D9C7</accession>
<evidence type="ECO:0000313" key="2">
    <source>
        <dbReference type="Proteomes" id="UP001454086"/>
    </source>
</evidence>
<reference evidence="1 2" key="1">
    <citation type="submission" date="2024-03" db="EMBL/GenBank/DDBJ databases">
        <title>Human intestinal bacterial collection.</title>
        <authorList>
            <person name="Pauvert C."/>
            <person name="Hitch T.C.A."/>
            <person name="Clavel T."/>
        </authorList>
    </citation>
    <scope>NUCLEOTIDE SEQUENCE [LARGE SCALE GENOMIC DNA]</scope>
    <source>
        <strain evidence="1 2">CLA-SR-H021</strain>
    </source>
</reference>
<dbReference type="RefSeq" id="WP_157045632.1">
    <property type="nucleotide sequence ID" value="NZ_JBBMFM010000082.1"/>
</dbReference>
<protein>
    <submittedName>
        <fullName evidence="1">Uncharacterized protein</fullName>
    </submittedName>
</protein>
<keyword evidence="2" id="KW-1185">Reference proteome</keyword>
<name>A0ABV1D9C7_9FIRM</name>